<dbReference type="Proteomes" id="UP000005622">
    <property type="component" value="Unassembled WGS sequence"/>
</dbReference>
<gene>
    <name evidence="1" type="ORF">NERG_02493</name>
</gene>
<evidence type="ECO:0000313" key="1">
    <source>
        <dbReference type="EMBL" id="EHY64416.1"/>
    </source>
</evidence>
<dbReference type="HOGENOM" id="CLU_176456_0_0_1"/>
<reference evidence="1" key="1">
    <citation type="submission" date="2011-03" db="EMBL/GenBank/DDBJ databases">
        <title>The Genome Sequence of Nematocida sp1 strain ERTm2.</title>
        <authorList>
            <consortium name="The Broad Institute Genome Sequencing Platform"/>
            <consortium name="The Broad Institute Genome Sequencing Center for Infectious Disease"/>
            <person name="Cuomo C."/>
            <person name="Troemel E."/>
            <person name="Young S.K."/>
            <person name="Zeng Q."/>
            <person name="Gargeya S."/>
            <person name="Fitzgerald M."/>
            <person name="Haas B."/>
            <person name="Abouelleil A."/>
            <person name="Alvarado L."/>
            <person name="Arachchi H.M."/>
            <person name="Berlin A."/>
            <person name="Brown A."/>
            <person name="Chapman S.B."/>
            <person name="Chen Z."/>
            <person name="Dunbar C."/>
            <person name="Freedman E."/>
            <person name="Gearin G."/>
            <person name="Gellesch M."/>
            <person name="Goldberg J."/>
            <person name="Griggs A."/>
            <person name="Gujja S."/>
            <person name="Heilman E.R."/>
            <person name="Heiman D."/>
            <person name="Howarth C."/>
            <person name="Larson L."/>
            <person name="Lui A."/>
            <person name="MacDonald P.J.P."/>
            <person name="Mehta T."/>
            <person name="Montmayeur A."/>
            <person name="Murphy C."/>
            <person name="Neiman D."/>
            <person name="Pearson M."/>
            <person name="Priest M."/>
            <person name="Roberts A."/>
            <person name="Saif S."/>
            <person name="Shea T."/>
            <person name="Shenoy N."/>
            <person name="Sisk P."/>
            <person name="Stolte C."/>
            <person name="Sykes S."/>
            <person name="White J."/>
            <person name="Yandava C."/>
            <person name="Wortman J."/>
            <person name="Nusbaum C."/>
            <person name="Birren B."/>
        </authorList>
    </citation>
    <scope>NUCLEOTIDE SEQUENCE</scope>
    <source>
        <strain evidence="1">ERTm2</strain>
    </source>
</reference>
<accession>H8ZFX2</accession>
<proteinExistence type="predicted"/>
<dbReference type="EMBL" id="JH604642">
    <property type="protein sequence ID" value="EHY64416.1"/>
    <property type="molecule type" value="Genomic_DNA"/>
</dbReference>
<dbReference type="AlphaFoldDB" id="H8ZFX2"/>
<name>H8ZFX2_NEMA1</name>
<sequence>MYSIFQKNLNIELITIHFNTIQNPSYIPGNFIYYDKKKIVQILKRLKDQLCTSEDAIAKFNELLRQYNPDSTTS</sequence>
<protein>
    <submittedName>
        <fullName evidence="1">Uncharacterized protein</fullName>
    </submittedName>
</protein>
<organism evidence="1">
    <name type="scientific">Nematocida ausubeli (strain ATCC PRA-371 / ERTm2)</name>
    <name type="common">Nematode killer fungus</name>
    <dbReference type="NCBI Taxonomy" id="1913371"/>
    <lineage>
        <taxon>Eukaryota</taxon>
        <taxon>Fungi</taxon>
        <taxon>Fungi incertae sedis</taxon>
        <taxon>Microsporidia</taxon>
        <taxon>Nematocida</taxon>
    </lineage>
</organism>